<evidence type="ECO:0000313" key="10">
    <source>
        <dbReference type="EMBL" id="SFJ95899.1"/>
    </source>
</evidence>
<evidence type="ECO:0000256" key="5">
    <source>
        <dbReference type="ARBA" id="ARBA00022898"/>
    </source>
</evidence>
<keyword evidence="6" id="KW-0805">Transcription regulation</keyword>
<evidence type="ECO:0000256" key="2">
    <source>
        <dbReference type="ARBA" id="ARBA00005384"/>
    </source>
</evidence>
<dbReference type="FunFam" id="1.10.10.10:FF:000079">
    <property type="entry name" value="GntR family transcriptional regulator"/>
    <property type="match status" value="1"/>
</dbReference>
<dbReference type="PANTHER" id="PTHR46577:SF2">
    <property type="entry name" value="TRANSCRIPTIONAL REGULATORY PROTEIN"/>
    <property type="match status" value="1"/>
</dbReference>
<feature type="domain" description="HTH gntR-type" evidence="9">
    <location>
        <begin position="14"/>
        <end position="82"/>
    </location>
</feature>
<dbReference type="InterPro" id="IPR015424">
    <property type="entry name" value="PyrdxlP-dep_Trfase"/>
</dbReference>
<dbReference type="GO" id="GO:0003677">
    <property type="term" value="F:DNA binding"/>
    <property type="evidence" value="ECO:0007669"/>
    <property type="project" value="UniProtKB-KW"/>
</dbReference>
<comment type="cofactor">
    <cofactor evidence="1">
        <name>pyridoxal 5'-phosphate</name>
        <dbReference type="ChEBI" id="CHEBI:597326"/>
    </cofactor>
</comment>
<dbReference type="InterPro" id="IPR015422">
    <property type="entry name" value="PyrdxlP-dep_Trfase_small"/>
</dbReference>
<dbReference type="GO" id="GO:0008483">
    <property type="term" value="F:transaminase activity"/>
    <property type="evidence" value="ECO:0007669"/>
    <property type="project" value="UniProtKB-KW"/>
</dbReference>
<dbReference type="EMBL" id="FORT01000007">
    <property type="protein sequence ID" value="SFJ95899.1"/>
    <property type="molecule type" value="Genomic_DNA"/>
</dbReference>
<dbReference type="AlphaFoldDB" id="A0A1I3VLE3"/>
<dbReference type="Pfam" id="PF00155">
    <property type="entry name" value="Aminotran_1_2"/>
    <property type="match status" value="1"/>
</dbReference>
<dbReference type="InterPro" id="IPR051446">
    <property type="entry name" value="HTH_trans_reg/aminotransferase"/>
</dbReference>
<keyword evidence="4" id="KW-0808">Transferase</keyword>
<keyword evidence="3" id="KW-0032">Aminotransferase</keyword>
<sequence length="483" mass="53578">MIVSKTAVGTSKKQPKYKQIINHIKEKISTGEWPIGSVIPSQRELAVHFGVNRSTVITALEELMADGLLEGKIGMGTVVINNTWTLLATNPPPDWNEYVQSGLHKPSQAAVQEINRDESNKSLIQLSKGELAPDIFPLATMKAVMQRVTDRLETFGYEEPRGYLPLRQALSDYVKGLGIDASPSSILIVSGGLQALQLIAVGLLHRGSTVFLERPSYVYSLHVFQSAGMKLSGLPMDQQGLMPGAISEQKKLRSGDILYTIPCYHNPTGVLMSEKRRQELLGVCEEVRLPVMEDDIYRELWLDEPAPPPLKAMDKHGHVLYLGSLSKSLTPGLRIGWIIGPEPVIERLADIKMQTDYGASSLSQRVAAEWLSSGLYSQHTQMVREELKIRRAAMLGALELHMKELVDWHTPAGGFFIWLKIRAKVSMLELFSKASRQGVLLNPGNIYAQETDGYLRLSYAYAALPQLEQGVRKLSEIVASLSR</sequence>
<organism evidence="10 11">
    <name type="scientific">Brevibacillus centrosporus</name>
    <dbReference type="NCBI Taxonomy" id="54910"/>
    <lineage>
        <taxon>Bacteria</taxon>
        <taxon>Bacillati</taxon>
        <taxon>Bacillota</taxon>
        <taxon>Bacilli</taxon>
        <taxon>Bacillales</taxon>
        <taxon>Paenibacillaceae</taxon>
        <taxon>Brevibacillus</taxon>
    </lineage>
</organism>
<proteinExistence type="inferred from homology"/>
<dbReference type="Proteomes" id="UP000198915">
    <property type="component" value="Unassembled WGS sequence"/>
</dbReference>
<dbReference type="Gene3D" id="1.10.10.10">
    <property type="entry name" value="Winged helix-like DNA-binding domain superfamily/Winged helix DNA-binding domain"/>
    <property type="match status" value="1"/>
</dbReference>
<evidence type="ECO:0000256" key="4">
    <source>
        <dbReference type="ARBA" id="ARBA00022679"/>
    </source>
</evidence>
<keyword evidence="5" id="KW-0663">Pyridoxal phosphate</keyword>
<dbReference type="Gene3D" id="3.40.640.10">
    <property type="entry name" value="Type I PLP-dependent aspartate aminotransferase-like (Major domain)"/>
    <property type="match status" value="1"/>
</dbReference>
<dbReference type="GO" id="GO:0030170">
    <property type="term" value="F:pyridoxal phosphate binding"/>
    <property type="evidence" value="ECO:0007669"/>
    <property type="project" value="InterPro"/>
</dbReference>
<keyword evidence="7" id="KW-0238">DNA-binding</keyword>
<evidence type="ECO:0000313" key="11">
    <source>
        <dbReference type="Proteomes" id="UP000198915"/>
    </source>
</evidence>
<protein>
    <submittedName>
        <fullName evidence="10">GntR family transcriptional regulator, regulator for abcA and norABC</fullName>
    </submittedName>
</protein>
<evidence type="ECO:0000256" key="8">
    <source>
        <dbReference type="ARBA" id="ARBA00023163"/>
    </source>
</evidence>
<evidence type="ECO:0000256" key="7">
    <source>
        <dbReference type="ARBA" id="ARBA00023125"/>
    </source>
</evidence>
<dbReference type="PANTHER" id="PTHR46577">
    <property type="entry name" value="HTH-TYPE TRANSCRIPTIONAL REGULATORY PROTEIN GABR"/>
    <property type="match status" value="1"/>
</dbReference>
<comment type="similarity">
    <text evidence="2">In the C-terminal section; belongs to the class-I pyridoxal-phosphate-dependent aminotransferase family.</text>
</comment>
<evidence type="ECO:0000259" key="9">
    <source>
        <dbReference type="PROSITE" id="PS50949"/>
    </source>
</evidence>
<dbReference type="STRING" id="1884381.SAMN05518846_10762"/>
<dbReference type="Gene3D" id="3.90.1150.10">
    <property type="entry name" value="Aspartate Aminotransferase, domain 1"/>
    <property type="match status" value="1"/>
</dbReference>
<dbReference type="FunFam" id="3.40.640.10:FF:000023">
    <property type="entry name" value="Transcriptional regulator, GntR family"/>
    <property type="match status" value="1"/>
</dbReference>
<dbReference type="PROSITE" id="PS50949">
    <property type="entry name" value="HTH_GNTR"/>
    <property type="match status" value="1"/>
</dbReference>
<dbReference type="GO" id="GO:0003700">
    <property type="term" value="F:DNA-binding transcription factor activity"/>
    <property type="evidence" value="ECO:0007669"/>
    <property type="project" value="InterPro"/>
</dbReference>
<reference evidence="11" key="1">
    <citation type="submission" date="2016-10" db="EMBL/GenBank/DDBJ databases">
        <authorList>
            <person name="Varghese N."/>
            <person name="Submissions S."/>
        </authorList>
    </citation>
    <scope>NUCLEOTIDE SEQUENCE [LARGE SCALE GENOMIC DNA]</scope>
    <source>
        <strain evidence="11">OK042</strain>
    </source>
</reference>
<dbReference type="PRINTS" id="PR00035">
    <property type="entry name" value="HTHGNTR"/>
</dbReference>
<dbReference type="SUPFAM" id="SSF53383">
    <property type="entry name" value="PLP-dependent transferases"/>
    <property type="match status" value="1"/>
</dbReference>
<dbReference type="InterPro" id="IPR036388">
    <property type="entry name" value="WH-like_DNA-bd_sf"/>
</dbReference>
<evidence type="ECO:0000256" key="6">
    <source>
        <dbReference type="ARBA" id="ARBA00023015"/>
    </source>
</evidence>
<dbReference type="InterPro" id="IPR000524">
    <property type="entry name" value="Tscrpt_reg_HTH_GntR"/>
</dbReference>
<dbReference type="CDD" id="cd00609">
    <property type="entry name" value="AAT_like"/>
    <property type="match status" value="1"/>
</dbReference>
<dbReference type="CDD" id="cd07377">
    <property type="entry name" value="WHTH_GntR"/>
    <property type="match status" value="1"/>
</dbReference>
<dbReference type="RefSeq" id="WP_092268542.1">
    <property type="nucleotide sequence ID" value="NZ_BJOE01000014.1"/>
</dbReference>
<dbReference type="Pfam" id="PF00392">
    <property type="entry name" value="GntR"/>
    <property type="match status" value="1"/>
</dbReference>
<evidence type="ECO:0000256" key="1">
    <source>
        <dbReference type="ARBA" id="ARBA00001933"/>
    </source>
</evidence>
<name>A0A1I3VLE3_9BACL</name>
<keyword evidence="8" id="KW-0804">Transcription</keyword>
<gene>
    <name evidence="10" type="ORF">SAMN05518846_10762</name>
</gene>
<dbReference type="InterPro" id="IPR036390">
    <property type="entry name" value="WH_DNA-bd_sf"/>
</dbReference>
<evidence type="ECO:0000256" key="3">
    <source>
        <dbReference type="ARBA" id="ARBA00022576"/>
    </source>
</evidence>
<dbReference type="SUPFAM" id="SSF46785">
    <property type="entry name" value="Winged helix' DNA-binding domain"/>
    <property type="match status" value="1"/>
</dbReference>
<accession>A0A1I3VLE3</accession>
<keyword evidence="11" id="KW-1185">Reference proteome</keyword>
<dbReference type="SMART" id="SM00345">
    <property type="entry name" value="HTH_GNTR"/>
    <property type="match status" value="1"/>
</dbReference>
<dbReference type="InterPro" id="IPR004839">
    <property type="entry name" value="Aminotransferase_I/II_large"/>
</dbReference>
<dbReference type="InterPro" id="IPR015421">
    <property type="entry name" value="PyrdxlP-dep_Trfase_major"/>
</dbReference>